<feature type="compositionally biased region" description="Low complexity" evidence="1">
    <location>
        <begin position="220"/>
        <end position="229"/>
    </location>
</feature>
<accession>A0ABV0SDW7</accession>
<dbReference type="PANTHER" id="PTHR24169:SF21">
    <property type="entry name" value="NUCLEAR FACTOR NF-KAPPA-B P100 SUBUNIT"/>
    <property type="match status" value="1"/>
</dbReference>
<evidence type="ECO:0000256" key="1">
    <source>
        <dbReference type="SAM" id="MobiDB-lite"/>
    </source>
</evidence>
<dbReference type="InterPro" id="IPR014756">
    <property type="entry name" value="Ig_E-set"/>
</dbReference>
<proteinExistence type="predicted"/>
<dbReference type="InterPro" id="IPR000451">
    <property type="entry name" value="NFkB/Dor"/>
</dbReference>
<evidence type="ECO:0000313" key="4">
    <source>
        <dbReference type="Proteomes" id="UP001434883"/>
    </source>
</evidence>
<organism evidence="3 4">
    <name type="scientific">Xenoophorus captivus</name>
    <dbReference type="NCBI Taxonomy" id="1517983"/>
    <lineage>
        <taxon>Eukaryota</taxon>
        <taxon>Metazoa</taxon>
        <taxon>Chordata</taxon>
        <taxon>Craniata</taxon>
        <taxon>Vertebrata</taxon>
        <taxon>Euteleostomi</taxon>
        <taxon>Actinopterygii</taxon>
        <taxon>Neopterygii</taxon>
        <taxon>Teleostei</taxon>
        <taxon>Neoteleostei</taxon>
        <taxon>Acanthomorphata</taxon>
        <taxon>Ovalentaria</taxon>
        <taxon>Atherinomorphae</taxon>
        <taxon>Cyprinodontiformes</taxon>
        <taxon>Goodeidae</taxon>
        <taxon>Xenoophorus</taxon>
    </lineage>
</organism>
<dbReference type="Pfam" id="PF16179">
    <property type="entry name" value="RHD_dimer"/>
    <property type="match status" value="2"/>
</dbReference>
<dbReference type="PANTHER" id="PTHR24169">
    <property type="entry name" value="NUCLEAR FACTOR NF-KAPPA-B PROTEIN"/>
    <property type="match status" value="1"/>
</dbReference>
<feature type="region of interest" description="Disordered" evidence="1">
    <location>
        <begin position="205"/>
        <end position="229"/>
    </location>
</feature>
<sequence length="285" mass="31149">MDKTCGSVLGGDEIFLLCDKVQKDDIEIRFYEEDDEGCWEAFGDFSPTDVHKQNDVSPAKVKPTCLDGFLWVFPSPWDEQRVETLKVHRVEPAGWFSLQNTKPTSSDSQKDPPPHHLLGFHVSPQYAIVFKTPPYHSAEIDRPVTVFLQLRRKKAGDSSDPKQFTYIPQVQVGRLSPGFQFQQMNGGTGGGAFYTGGFTGFTSGGGAQMSASAPQTGVSQQQGEGQPGPLQQQLLRIAASLSNRVSQSARQTAAALLQYCSTGDPRVLLALQRHLCGIQDANGDT</sequence>
<evidence type="ECO:0000313" key="3">
    <source>
        <dbReference type="EMBL" id="MEQ2218745.1"/>
    </source>
</evidence>
<protein>
    <recommendedName>
        <fullName evidence="2">IPT/TIG domain-containing protein</fullName>
    </recommendedName>
</protein>
<dbReference type="Proteomes" id="UP001434883">
    <property type="component" value="Unassembled WGS sequence"/>
</dbReference>
<dbReference type="InterPro" id="IPR002909">
    <property type="entry name" value="IPT_dom"/>
</dbReference>
<gene>
    <name evidence="3" type="ORF">XENOCAPTIV_007588</name>
</gene>
<comment type="caution">
    <text evidence="3">The sequence shown here is derived from an EMBL/GenBank/DDBJ whole genome shotgun (WGS) entry which is preliminary data.</text>
</comment>
<keyword evidence="4" id="KW-1185">Reference proteome</keyword>
<reference evidence="3 4" key="1">
    <citation type="submission" date="2021-06" db="EMBL/GenBank/DDBJ databases">
        <authorList>
            <person name="Palmer J.M."/>
        </authorList>
    </citation>
    <scope>NUCLEOTIDE SEQUENCE [LARGE SCALE GENOMIC DNA]</scope>
    <source>
        <strain evidence="3 4">XC_2019</strain>
        <tissue evidence="3">Muscle</tissue>
    </source>
</reference>
<dbReference type="SUPFAM" id="SSF81296">
    <property type="entry name" value="E set domains"/>
    <property type="match status" value="2"/>
</dbReference>
<dbReference type="PRINTS" id="PR00057">
    <property type="entry name" value="NFKBTNSCPFCT"/>
</dbReference>
<dbReference type="Gene3D" id="2.60.40.10">
    <property type="entry name" value="Immunoglobulins"/>
    <property type="match status" value="2"/>
</dbReference>
<dbReference type="InterPro" id="IPR013783">
    <property type="entry name" value="Ig-like_fold"/>
</dbReference>
<feature type="domain" description="IPT/TIG" evidence="2">
    <location>
        <begin position="1"/>
        <end position="167"/>
    </location>
</feature>
<dbReference type="InterPro" id="IPR032397">
    <property type="entry name" value="RHD_dimer"/>
</dbReference>
<dbReference type="EMBL" id="JAHRIN010077488">
    <property type="protein sequence ID" value="MEQ2218745.1"/>
    <property type="molecule type" value="Genomic_DNA"/>
</dbReference>
<evidence type="ECO:0000259" key="2">
    <source>
        <dbReference type="SMART" id="SM00429"/>
    </source>
</evidence>
<name>A0ABV0SDW7_9TELE</name>
<dbReference type="SMART" id="SM00429">
    <property type="entry name" value="IPT"/>
    <property type="match status" value="1"/>
</dbReference>
<feature type="compositionally biased region" description="Polar residues" evidence="1">
    <location>
        <begin position="209"/>
        <end position="219"/>
    </location>
</feature>